<keyword evidence="3" id="KW-1185">Reference proteome</keyword>
<gene>
    <name evidence="2" type="ORF">MB824_06255</name>
</gene>
<feature type="domain" description="DUF7832" evidence="1">
    <location>
        <begin position="3"/>
        <end position="111"/>
    </location>
</feature>
<evidence type="ECO:0000259" key="1">
    <source>
        <dbReference type="Pfam" id="PF25191"/>
    </source>
</evidence>
<dbReference type="Pfam" id="PF25191">
    <property type="entry name" value="DUF7832"/>
    <property type="match status" value="1"/>
</dbReference>
<evidence type="ECO:0000313" key="2">
    <source>
        <dbReference type="EMBL" id="MCG6504092.1"/>
    </source>
</evidence>
<accession>A0ABS9NMR6</accession>
<dbReference type="InterPro" id="IPR057154">
    <property type="entry name" value="DUF7832"/>
</dbReference>
<comment type="caution">
    <text evidence="2">The sequence shown here is derived from an EMBL/GenBank/DDBJ whole genome shotgun (WGS) entry which is preliminary data.</text>
</comment>
<dbReference type="Proteomes" id="UP001298424">
    <property type="component" value="Unassembled WGS sequence"/>
</dbReference>
<organism evidence="2 3">
    <name type="scientific">Kingella pumchi</name>
    <dbReference type="NCBI Taxonomy" id="2779506"/>
    <lineage>
        <taxon>Bacteria</taxon>
        <taxon>Pseudomonadati</taxon>
        <taxon>Pseudomonadota</taxon>
        <taxon>Betaproteobacteria</taxon>
        <taxon>Neisseriales</taxon>
        <taxon>Neisseriaceae</taxon>
        <taxon>Kingella</taxon>
    </lineage>
</organism>
<evidence type="ECO:0000313" key="3">
    <source>
        <dbReference type="Proteomes" id="UP001298424"/>
    </source>
</evidence>
<name>A0ABS9NMR6_9NEIS</name>
<proteinExistence type="predicted"/>
<protein>
    <recommendedName>
        <fullName evidence="1">DUF7832 domain-containing protein</fullName>
    </recommendedName>
</protein>
<dbReference type="EMBL" id="JAKOOW010000024">
    <property type="protein sequence ID" value="MCG6504092.1"/>
    <property type="molecule type" value="Genomic_DNA"/>
</dbReference>
<sequence length="146" mass="16664">MHYDHISFHIDENYPPELPHGNALHHMAHYYAWAVSQNLHSAAAAALPGFAQMQRGETPAAQFVERQLAQGLDDTCFNDLGRRFTAFYYADEDEGYGRFIEDYFAALGLESEADFYRTEGSPAEAAKLFPRFQAAFERWYGSLKDK</sequence>
<dbReference type="RefSeq" id="WP_238746957.1">
    <property type="nucleotide sequence ID" value="NZ_JAKOOW010000024.1"/>
</dbReference>
<reference evidence="2 3" key="1">
    <citation type="submission" date="2022-02" db="EMBL/GenBank/DDBJ databases">
        <title>Genome sequence data of Kingella unionensis sp. nov. strain CICC 24913 (CCUG 75125).</title>
        <authorList>
            <person name="Xiao M."/>
        </authorList>
    </citation>
    <scope>NUCLEOTIDE SEQUENCE [LARGE SCALE GENOMIC DNA]</scope>
    <source>
        <strain evidence="2 3">CICC 24913</strain>
    </source>
</reference>